<feature type="compositionally biased region" description="Pro residues" evidence="1">
    <location>
        <begin position="1"/>
        <end position="13"/>
    </location>
</feature>
<keyword evidence="3" id="KW-1185">Reference proteome</keyword>
<name>A0A1H9RWA0_9ACTN</name>
<feature type="compositionally biased region" description="Low complexity" evidence="1">
    <location>
        <begin position="14"/>
        <end position="25"/>
    </location>
</feature>
<dbReference type="Proteomes" id="UP000182841">
    <property type="component" value="Unassembled WGS sequence"/>
</dbReference>
<evidence type="ECO:0000256" key="1">
    <source>
        <dbReference type="SAM" id="MobiDB-lite"/>
    </source>
</evidence>
<feature type="region of interest" description="Disordered" evidence="1">
    <location>
        <begin position="1"/>
        <end position="35"/>
    </location>
</feature>
<dbReference type="EMBL" id="FOGO01000004">
    <property type="protein sequence ID" value="SER76453.1"/>
    <property type="molecule type" value="Genomic_DNA"/>
</dbReference>
<sequence length="237" mass="25685">MALPPPAEPPPVPSRSTPSQTVPSRTATQTVPSPDAAAWERALGTLGPWLAAVGPRRHADWLQDVSAVLRLGTRDPRGWHTVDQHAGSSSRTSQAPYYPLALVDAHYLDHHLELITRRVATMLLTRHCAEYGGSPFHHHSAAALGAAARTVLARFGPAAEFATNEDLLTDEFGDDTFDDDTFDDEEGGAQAADRCRRSFAVNGLTHPAAERDGYLMDMGVVAASETEVGVFWNYFID</sequence>
<dbReference type="AlphaFoldDB" id="A0A1H9RWA0"/>
<organism evidence="2 3">
    <name type="scientific">Streptomyces qinglanensis</name>
    <dbReference type="NCBI Taxonomy" id="943816"/>
    <lineage>
        <taxon>Bacteria</taxon>
        <taxon>Bacillati</taxon>
        <taxon>Actinomycetota</taxon>
        <taxon>Actinomycetes</taxon>
        <taxon>Kitasatosporales</taxon>
        <taxon>Streptomycetaceae</taxon>
        <taxon>Streptomyces</taxon>
    </lineage>
</organism>
<gene>
    <name evidence="2" type="ORF">SAMN05421870_10457</name>
</gene>
<dbReference type="RefSeq" id="WP_239501949.1">
    <property type="nucleotide sequence ID" value="NZ_FOGO01000004.1"/>
</dbReference>
<protein>
    <submittedName>
        <fullName evidence="2">Uncharacterized protein</fullName>
    </submittedName>
</protein>
<reference evidence="3" key="1">
    <citation type="submission" date="2016-10" db="EMBL/GenBank/DDBJ databases">
        <authorList>
            <person name="Varghese N."/>
            <person name="Submissions S."/>
        </authorList>
    </citation>
    <scope>NUCLEOTIDE SEQUENCE [LARGE SCALE GENOMIC DNA]</scope>
    <source>
        <strain evidence="3">CGMCC 4.6825</strain>
    </source>
</reference>
<evidence type="ECO:0000313" key="2">
    <source>
        <dbReference type="EMBL" id="SER76453.1"/>
    </source>
</evidence>
<evidence type="ECO:0000313" key="3">
    <source>
        <dbReference type="Proteomes" id="UP000182841"/>
    </source>
</evidence>
<proteinExistence type="predicted"/>
<accession>A0A1H9RWA0</accession>